<dbReference type="InterPro" id="IPR036436">
    <property type="entry name" value="Disintegrin_dom_sf"/>
</dbReference>
<feature type="binding site" evidence="2">
    <location>
        <position position="370"/>
    </location>
    <ligand>
        <name>Zn(2+)</name>
        <dbReference type="ChEBI" id="CHEBI:29105"/>
        <note>catalytic</note>
    </ligand>
</feature>
<keyword evidence="3" id="KW-1133">Transmembrane helix</keyword>
<reference evidence="7" key="1">
    <citation type="submission" date="2007-07" db="EMBL/GenBank/DDBJ databases">
        <title>PCAP assembly of the Caenorhabditis remanei genome.</title>
        <authorList>
            <consortium name="The Caenorhabditis remanei Sequencing Consortium"/>
            <person name="Wilson R.K."/>
        </authorList>
    </citation>
    <scope>NUCLEOTIDE SEQUENCE [LARGE SCALE GENOMIC DNA]</scope>
    <source>
        <strain evidence="7">PB4641</strain>
    </source>
</reference>
<dbReference type="eggNOG" id="KOG3658">
    <property type="taxonomic scope" value="Eukaryota"/>
</dbReference>
<dbReference type="InterPro" id="IPR051489">
    <property type="entry name" value="ADAM_Metalloproteinase"/>
</dbReference>
<dbReference type="GO" id="GO:0004222">
    <property type="term" value="F:metalloendopeptidase activity"/>
    <property type="evidence" value="ECO:0007669"/>
    <property type="project" value="InterPro"/>
</dbReference>
<dbReference type="PROSITE" id="PS50215">
    <property type="entry name" value="ADAM_MEPRO"/>
    <property type="match status" value="1"/>
</dbReference>
<name>E3LCI6_CAERE</name>
<dbReference type="GeneID" id="9825096"/>
<evidence type="ECO:0000256" key="2">
    <source>
        <dbReference type="PROSITE-ProRule" id="PRU00276"/>
    </source>
</evidence>
<dbReference type="InterPro" id="IPR024079">
    <property type="entry name" value="MetalloPept_cat_dom_sf"/>
</dbReference>
<proteinExistence type="predicted"/>
<keyword evidence="4" id="KW-0732">Signal</keyword>
<dbReference type="Gene3D" id="3.40.390.10">
    <property type="entry name" value="Collagenase (Catalytic Domain)"/>
    <property type="match status" value="1"/>
</dbReference>
<evidence type="ECO:0000313" key="8">
    <source>
        <dbReference type="Proteomes" id="UP000008281"/>
    </source>
</evidence>
<evidence type="ECO:0000256" key="4">
    <source>
        <dbReference type="SAM" id="SignalP"/>
    </source>
</evidence>
<feature type="transmembrane region" description="Helical" evidence="3">
    <location>
        <begin position="640"/>
        <end position="661"/>
    </location>
</feature>
<feature type="binding site" evidence="2">
    <location>
        <position position="380"/>
    </location>
    <ligand>
        <name>Zn(2+)</name>
        <dbReference type="ChEBI" id="CHEBI:29105"/>
        <note>catalytic</note>
    </ligand>
</feature>
<dbReference type="PROSITE" id="PS50214">
    <property type="entry name" value="DISINTEGRIN_2"/>
    <property type="match status" value="1"/>
</dbReference>
<dbReference type="Proteomes" id="UP000008281">
    <property type="component" value="Unassembled WGS sequence"/>
</dbReference>
<dbReference type="PANTHER" id="PTHR45702">
    <property type="entry name" value="ADAM10/ADAM17 METALLOPEPTIDASE FAMILY MEMBER"/>
    <property type="match status" value="1"/>
</dbReference>
<dbReference type="InterPro" id="IPR001762">
    <property type="entry name" value="Disintegrin_dom"/>
</dbReference>
<keyword evidence="2" id="KW-0862">Zinc</keyword>
<dbReference type="Gene3D" id="4.10.70.30">
    <property type="match status" value="1"/>
</dbReference>
<evidence type="ECO:0000256" key="3">
    <source>
        <dbReference type="SAM" id="Phobius"/>
    </source>
</evidence>
<accession>E3LCI6</accession>
<organism evidence="8">
    <name type="scientific">Caenorhabditis remanei</name>
    <name type="common">Caenorhabditis vulgaris</name>
    <dbReference type="NCBI Taxonomy" id="31234"/>
    <lineage>
        <taxon>Eukaryota</taxon>
        <taxon>Metazoa</taxon>
        <taxon>Ecdysozoa</taxon>
        <taxon>Nematoda</taxon>
        <taxon>Chromadorea</taxon>
        <taxon>Rhabditida</taxon>
        <taxon>Rhabditina</taxon>
        <taxon>Rhabditomorpha</taxon>
        <taxon>Rhabditoidea</taxon>
        <taxon>Rhabditidae</taxon>
        <taxon>Peloderinae</taxon>
        <taxon>Caenorhabditis</taxon>
    </lineage>
</organism>
<dbReference type="SUPFAM" id="SSF55486">
    <property type="entry name" value="Metalloproteases ('zincins'), catalytic domain"/>
    <property type="match status" value="1"/>
</dbReference>
<evidence type="ECO:0000256" key="1">
    <source>
        <dbReference type="ARBA" id="ARBA00023157"/>
    </source>
</evidence>
<dbReference type="FunFam" id="4.10.70.10:FF:000003">
    <property type="entry name" value="Disintegrin and metalloproteinase domain-containing protein 17"/>
    <property type="match status" value="1"/>
</dbReference>
<dbReference type="KEGG" id="crq:GCK72_024847"/>
<dbReference type="PANTHER" id="PTHR45702:SF6">
    <property type="entry name" value="DISINTEGRIN AND METALLOPROTEINASE DOMAIN-CONTAINING PROTEIN 17"/>
    <property type="match status" value="1"/>
</dbReference>
<keyword evidence="3" id="KW-0472">Membrane</keyword>
<dbReference type="InParanoid" id="E3LCI6"/>
<dbReference type="FunCoup" id="E3LCI6">
    <property type="interactions" value="2214"/>
</dbReference>
<dbReference type="OMA" id="EHDPDIT"/>
<dbReference type="Gene3D" id="4.10.70.10">
    <property type="entry name" value="Disintegrin domain"/>
    <property type="match status" value="1"/>
</dbReference>
<dbReference type="GO" id="GO:0005886">
    <property type="term" value="C:plasma membrane"/>
    <property type="evidence" value="ECO:0007669"/>
    <property type="project" value="TreeGrafter"/>
</dbReference>
<dbReference type="HOGENOM" id="CLU_004602_2_1_1"/>
<dbReference type="SUPFAM" id="SSF57552">
    <property type="entry name" value="Blood coagulation inhibitor (disintegrin)"/>
    <property type="match status" value="1"/>
</dbReference>
<dbReference type="AlphaFoldDB" id="E3LCI6"/>
<evidence type="ECO:0000259" key="6">
    <source>
        <dbReference type="PROSITE" id="PS50215"/>
    </source>
</evidence>
<dbReference type="Pfam" id="PF16698">
    <property type="entry name" value="ADAM17_MPD"/>
    <property type="match status" value="1"/>
</dbReference>
<feature type="chain" id="PRO_5003174382" evidence="4">
    <location>
        <begin position="22"/>
        <end position="695"/>
    </location>
</feature>
<dbReference type="STRING" id="31234.E3LCI6"/>
<dbReference type="EMBL" id="DS268407">
    <property type="protein sequence ID" value="EFO82204.1"/>
    <property type="molecule type" value="Genomic_DNA"/>
</dbReference>
<dbReference type="Pfam" id="PF13574">
    <property type="entry name" value="Reprolysin_2"/>
    <property type="match status" value="1"/>
</dbReference>
<feature type="domain" description="Disintegrin" evidence="5">
    <location>
        <begin position="446"/>
        <end position="536"/>
    </location>
</feature>
<dbReference type="GO" id="GO:0001708">
    <property type="term" value="P:cell fate specification"/>
    <property type="evidence" value="ECO:0007669"/>
    <property type="project" value="EnsemblMetazoa"/>
</dbReference>
<feature type="signal peptide" evidence="4">
    <location>
        <begin position="1"/>
        <end position="21"/>
    </location>
</feature>
<dbReference type="Pfam" id="PF00200">
    <property type="entry name" value="Disintegrin"/>
    <property type="match status" value="1"/>
</dbReference>
<dbReference type="CDD" id="cd14246">
    <property type="entry name" value="ADAM17_MPD"/>
    <property type="match status" value="1"/>
</dbReference>
<dbReference type="CTD" id="9825096"/>
<dbReference type="InterPro" id="IPR001590">
    <property type="entry name" value="Peptidase_M12B"/>
</dbReference>
<evidence type="ECO:0000259" key="5">
    <source>
        <dbReference type="PROSITE" id="PS50214"/>
    </source>
</evidence>
<sequence length="695" mass="77833">MKIHYTYILTFLAIGFSQSDAFNTRVKRHAPVTFQKSMRQSIIYFDFLGQEYVVDLEPNHAAFHQNFKVFTQDGPQLIPREEYIGTVREPRAGKGVLTHLEDNLYIGIIYFDNDTLHLEPSYPHGLPEDVGSIVGYFGSDVDSNLDLSALPVRNQVSFRPLNPLLKRKRAVTIPVQTRTNIPNEKRNRCSLKLVADYSFYSIFGKNNTGIVTKFLVNMIARVNEIYTPINWDGGREESIYGRGKFQNMGFSIKEIKVLDRANVSDSHYNSYTRIWESEKLLKEFAFAEGSKEFCLVHLVTARTFKETSTLGLAYLSYKTWDDTAGGICSKKETFNGRVAYINVLLSTCFANSEASTYPLITKEIDIVVAHEYGHAWGANHDSTIDSSDPDVEDCNPNNQNGGSYIMSQFAQTGYEPNNVLFSPCSMKAIREVLTNKWHGCFQEEMTSFCGNGIVEDGEECDNGVETDEQDVSCCDKFCRLAVGAKCSPLNHICCTPTCHFHNSSHVCLPGDPLLCKADAVCNGATGECPPAPPVEDEQECIEGGECSNGICLPFCEKKSIGKKSCICEDLDLSCRRCCREQNGTCSPVSDHVYLRDGLKCAKGTCRNKKCVNEVVDNVRNYFLSPFQSTSGLFVFLKTHIVGIAIIFISILFGAIYWIVWCNENGLLEQQKKEDRALPLRQIHVSADGANQVFSQ</sequence>
<dbReference type="InterPro" id="IPR032029">
    <property type="entry name" value="ADAM17_MPD"/>
</dbReference>
<gene>
    <name evidence="7" type="primary">Cre-adm-4</name>
    <name evidence="7" type="ORF">CRE_00026</name>
</gene>
<keyword evidence="8" id="KW-1185">Reference proteome</keyword>
<feature type="binding site" evidence="2">
    <location>
        <position position="374"/>
    </location>
    <ligand>
        <name>Zn(2+)</name>
        <dbReference type="ChEBI" id="CHEBI:29105"/>
        <note>catalytic</note>
    </ligand>
</feature>
<protein>
    <submittedName>
        <fullName evidence="7">CRE-ADM-4 protein</fullName>
    </submittedName>
</protein>
<evidence type="ECO:0000313" key="7">
    <source>
        <dbReference type="EMBL" id="EFO82204.1"/>
    </source>
</evidence>
<feature type="domain" description="Peptidase M12B" evidence="6">
    <location>
        <begin position="187"/>
        <end position="445"/>
    </location>
</feature>
<keyword evidence="2" id="KW-0479">Metal-binding</keyword>
<dbReference type="RefSeq" id="XP_003117606.2">
    <property type="nucleotide sequence ID" value="XM_003117558.2"/>
</dbReference>
<feature type="active site" evidence="2">
    <location>
        <position position="371"/>
    </location>
</feature>
<dbReference type="SMART" id="SM00050">
    <property type="entry name" value="DISIN"/>
    <property type="match status" value="1"/>
</dbReference>
<dbReference type="OrthoDB" id="2131567at2759"/>
<dbReference type="GO" id="GO:0006509">
    <property type="term" value="P:membrane protein ectodomain proteolysis"/>
    <property type="evidence" value="ECO:0007669"/>
    <property type="project" value="TreeGrafter"/>
</dbReference>
<comment type="caution">
    <text evidence="2">Lacks conserved residue(s) required for the propagation of feature annotation.</text>
</comment>
<keyword evidence="1" id="KW-1015">Disulfide bond</keyword>
<dbReference type="GO" id="GO:0007219">
    <property type="term" value="P:Notch signaling pathway"/>
    <property type="evidence" value="ECO:0007669"/>
    <property type="project" value="EnsemblMetazoa"/>
</dbReference>
<dbReference type="GO" id="GO:0046872">
    <property type="term" value="F:metal ion binding"/>
    <property type="evidence" value="ECO:0007669"/>
    <property type="project" value="UniProtKB-KW"/>
</dbReference>
<keyword evidence="3" id="KW-0812">Transmembrane</keyword>